<gene>
    <name evidence="1" type="ORF">AM493_19695</name>
</gene>
<proteinExistence type="predicted"/>
<dbReference type="InterPro" id="IPR016181">
    <property type="entry name" value="Acyl_CoA_acyltransferase"/>
</dbReference>
<evidence type="ECO:0008006" key="3">
    <source>
        <dbReference type="Google" id="ProtNLM"/>
    </source>
</evidence>
<protein>
    <recommendedName>
        <fullName evidence="3">BioF2-like acetyltransferase domain-containing protein</fullName>
    </recommendedName>
</protein>
<dbReference type="RefSeq" id="WP_054410432.1">
    <property type="nucleotide sequence ID" value="NZ_FOYA01000010.1"/>
</dbReference>
<keyword evidence="2" id="KW-1185">Reference proteome</keyword>
<dbReference type="EMBL" id="LIYD01000005">
    <property type="protein sequence ID" value="KOS08434.1"/>
    <property type="molecule type" value="Genomic_DNA"/>
</dbReference>
<reference evidence="1 2" key="1">
    <citation type="submission" date="2015-08" db="EMBL/GenBank/DDBJ databases">
        <title>Whole genome sequence of Flavobacterium akiainvivens IK-1T, from decaying Wikstroemia oahuensis, an endemic Hawaiian shrub.</title>
        <authorList>
            <person name="Wan X."/>
            <person name="Hou S."/>
            <person name="Saito J."/>
            <person name="Donachie S."/>
        </authorList>
    </citation>
    <scope>NUCLEOTIDE SEQUENCE [LARGE SCALE GENOMIC DNA]</scope>
    <source>
        <strain evidence="1 2">IK-1</strain>
    </source>
</reference>
<comment type="caution">
    <text evidence="1">The sequence shown here is derived from an EMBL/GenBank/DDBJ whole genome shotgun (WGS) entry which is preliminary data.</text>
</comment>
<dbReference type="STRING" id="1202724.AM493_19695"/>
<evidence type="ECO:0000313" key="2">
    <source>
        <dbReference type="Proteomes" id="UP000037755"/>
    </source>
</evidence>
<dbReference type="AlphaFoldDB" id="A0A0M8MGK1"/>
<dbReference type="Gene3D" id="3.40.630.30">
    <property type="match status" value="1"/>
</dbReference>
<dbReference type="Proteomes" id="UP000037755">
    <property type="component" value="Unassembled WGS sequence"/>
</dbReference>
<evidence type="ECO:0000313" key="1">
    <source>
        <dbReference type="EMBL" id="KOS08434.1"/>
    </source>
</evidence>
<name>A0A0M8MGK1_9FLAO</name>
<accession>A0A0M8MGK1</accession>
<organism evidence="1 2">
    <name type="scientific">Flavobacterium akiainvivens</name>
    <dbReference type="NCBI Taxonomy" id="1202724"/>
    <lineage>
        <taxon>Bacteria</taxon>
        <taxon>Pseudomonadati</taxon>
        <taxon>Bacteroidota</taxon>
        <taxon>Flavobacteriia</taxon>
        <taxon>Flavobacteriales</taxon>
        <taxon>Flavobacteriaceae</taxon>
        <taxon>Flavobacterium</taxon>
    </lineage>
</organism>
<sequence length="323" mass="37171">MYTVKHYTPDDFEAWNSFVAQSKNGTFLFNRNFMEYHASRFTDFSLMVLEGQKVVALLPANRVGDVVYSHEGLTYGGLILGFKTGTEAVIIILREILKYYEAAGINRLFIKCIPYIYHKIPAQETEYALFVAKATLVRRDSYSVLEPQAKPLINRERKRSINKGIANNLVIKEGAGFRPFWEEILIPNLQHKHQAMPVHTVEEMELLHSRFQGLILQFNVFDGDTIVGGATLFDMGHVIRPQYISGNADKNRLGSLDFLYNYLINERFTNYRYFDFGPSNEQQGLKLNATLSHWKETYGARAVAQDFYEVQVANHIFLNNVFI</sequence>
<dbReference type="SUPFAM" id="SSF55729">
    <property type="entry name" value="Acyl-CoA N-acyltransferases (Nat)"/>
    <property type="match status" value="1"/>
</dbReference>
<dbReference type="PATRIC" id="fig|1202724.3.peg.4080"/>
<dbReference type="OrthoDB" id="9808687at2"/>